<dbReference type="GO" id="GO:0005102">
    <property type="term" value="F:signaling receptor binding"/>
    <property type="evidence" value="ECO:0007669"/>
    <property type="project" value="InterPro"/>
</dbReference>
<dbReference type="InterPro" id="IPR036302">
    <property type="entry name" value="Pyosin/cloacin_T_dom_sf"/>
</dbReference>
<evidence type="ECO:0000313" key="5">
    <source>
        <dbReference type="EMBL" id="OUM75385.1"/>
    </source>
</evidence>
<evidence type="ECO:0000313" key="6">
    <source>
        <dbReference type="Proteomes" id="UP000195440"/>
    </source>
</evidence>
<dbReference type="EMBL" id="LOHF01000002">
    <property type="protein sequence ID" value="OUM75385.1"/>
    <property type="molecule type" value="Genomic_DNA"/>
</dbReference>
<reference evidence="5 6" key="1">
    <citation type="journal article" date="2017" name="Syst. Appl. Microbiol.">
        <title>Pseudomonas caspiana sp. nov., a citrus pathogen in the Pseudomonas syringae phylogenetic group.</title>
        <authorList>
            <person name="Busquets A."/>
            <person name="Gomila M."/>
            <person name="Beiki F."/>
            <person name="Mulet M."/>
            <person name="Rahimian H."/>
            <person name="Garcia-Valdes E."/>
            <person name="Lalucat J."/>
        </authorList>
    </citation>
    <scope>NUCLEOTIDE SEQUENCE [LARGE SCALE GENOMIC DNA]</scope>
    <source>
        <strain evidence="5 6">FBF102</strain>
    </source>
</reference>
<protein>
    <recommendedName>
        <fullName evidence="4">Pyosin/cloacin translocation domain-containing protein</fullName>
    </recommendedName>
</protein>
<keyword evidence="2" id="KW-0044">Antibiotic</keyword>
<evidence type="ECO:0000259" key="4">
    <source>
        <dbReference type="Pfam" id="PF06958"/>
    </source>
</evidence>
<accession>A0A1Y3P6B0</accession>
<dbReference type="InterPro" id="IPR016128">
    <property type="entry name" value="Pyosin/cloacin_T_dom"/>
</dbReference>
<dbReference type="GO" id="GO:0004519">
    <property type="term" value="F:endonuclease activity"/>
    <property type="evidence" value="ECO:0007669"/>
    <property type="project" value="InterPro"/>
</dbReference>
<comment type="caution">
    <text evidence="5">The sequence shown here is derived from an EMBL/GenBank/DDBJ whole genome shotgun (WGS) entry which is preliminary data.</text>
</comment>
<dbReference type="SUPFAM" id="SSF69369">
    <property type="entry name" value="Cloacin translocation domain"/>
    <property type="match status" value="1"/>
</dbReference>
<dbReference type="Proteomes" id="UP000195440">
    <property type="component" value="Unassembled WGS sequence"/>
</dbReference>
<organism evidence="5 6">
    <name type="scientific">Pseudomonas caspiana</name>
    <dbReference type="NCBI Taxonomy" id="1451454"/>
    <lineage>
        <taxon>Bacteria</taxon>
        <taxon>Pseudomonadati</taxon>
        <taxon>Pseudomonadota</taxon>
        <taxon>Gammaproteobacteria</taxon>
        <taxon>Pseudomonadales</taxon>
        <taxon>Pseudomonadaceae</taxon>
        <taxon>Pseudomonas</taxon>
    </lineage>
</organism>
<keyword evidence="3" id="KW-0078">Bacteriocin</keyword>
<evidence type="ECO:0000256" key="1">
    <source>
        <dbReference type="ARBA" id="ARBA00022529"/>
    </source>
</evidence>
<feature type="domain" description="Pyosin/cloacin translocation" evidence="4">
    <location>
        <begin position="92"/>
        <end position="231"/>
    </location>
</feature>
<gene>
    <name evidence="5" type="ORF">AUC60_04085</name>
</gene>
<keyword evidence="6" id="KW-1185">Reference proteome</keyword>
<dbReference type="GO" id="GO:0031640">
    <property type="term" value="P:killing of cells of another organism"/>
    <property type="evidence" value="ECO:0007669"/>
    <property type="project" value="UniProtKB-KW"/>
</dbReference>
<dbReference type="InterPro" id="IPR003060">
    <property type="entry name" value="Pyocin_killer"/>
</dbReference>
<dbReference type="GO" id="GO:0042742">
    <property type="term" value="P:defense response to bacterium"/>
    <property type="evidence" value="ECO:0007669"/>
    <property type="project" value="UniProtKB-KW"/>
</dbReference>
<name>A0A1Y3P6B0_9PSED</name>
<evidence type="ECO:0000256" key="2">
    <source>
        <dbReference type="ARBA" id="ARBA00023022"/>
    </source>
</evidence>
<keyword evidence="1" id="KW-0929">Antimicrobial</keyword>
<dbReference type="AlphaFoldDB" id="A0A1Y3P6B0"/>
<proteinExistence type="predicted"/>
<dbReference type="PRINTS" id="PR01300">
    <property type="entry name" value="PYOCINKILLER"/>
</dbReference>
<dbReference type="GO" id="GO:0019835">
    <property type="term" value="P:cytolysis"/>
    <property type="evidence" value="ECO:0007669"/>
    <property type="project" value="InterPro"/>
</dbReference>
<evidence type="ECO:0000256" key="3">
    <source>
        <dbReference type="ARBA" id="ARBA00023048"/>
    </source>
</evidence>
<sequence length="380" mass="41005">MPANANVVAIAGQGLIQVAEGATSLATAIAKAVAELGKIVAAGVSAQAVTFLSLALYSSSTADESQDRTPDHIRYGFGTSADYLGLPPDADLQNIALAQGTVEMPMRLASESRGDRSSISVISTDGARAPKEVPVRAATLNPTSGLYEVVILSTIPDQQPITLTWTPADTPLSENPSSTTPAISQEIPLYTGVTLQPIVIEAEPYPALLPTLNDFIIWFPAASGIKPAYVMLNSPYDGATTKGKYSGRMYNPDKAGGPIQKLDWTTASVTQEGIELVKLHTGRFDPSDGNNIMIDRLEKILRGEISISDIDKRFYTHEIRELERYRAIGLRDSEEGSVWNDTHTATLEDYGIDEMLTPLYTEDAISADEKQDYARALKEK</sequence>
<dbReference type="Pfam" id="PF06958">
    <property type="entry name" value="Pyocin_S"/>
    <property type="match status" value="1"/>
</dbReference>